<dbReference type="SUPFAM" id="SSF50494">
    <property type="entry name" value="Trypsin-like serine proteases"/>
    <property type="match status" value="2"/>
</dbReference>
<dbReference type="VEuPathDB" id="VectorBase:RPRC015053"/>
<dbReference type="InterPro" id="IPR033116">
    <property type="entry name" value="TRYPSIN_SER"/>
</dbReference>
<reference evidence="5" key="1">
    <citation type="submission" date="2015-05" db="UniProtKB">
        <authorList>
            <consortium name="EnsemblMetazoa"/>
        </authorList>
    </citation>
    <scope>IDENTIFICATION</scope>
</reference>
<keyword evidence="3" id="KW-0732">Signal</keyword>
<dbReference type="InterPro" id="IPR009003">
    <property type="entry name" value="Peptidase_S1_PA"/>
</dbReference>
<dbReference type="Proteomes" id="UP000015103">
    <property type="component" value="Unassembled WGS sequence"/>
</dbReference>
<dbReference type="InterPro" id="IPR001314">
    <property type="entry name" value="Peptidase_S1A"/>
</dbReference>
<dbReference type="GO" id="GO:0004252">
    <property type="term" value="F:serine-type endopeptidase activity"/>
    <property type="evidence" value="ECO:0007669"/>
    <property type="project" value="InterPro"/>
</dbReference>
<dbReference type="HOGENOM" id="CLU_444335_0_0_1"/>
<feature type="chain" id="PRO_5043713714" description="Peptidase S1 domain-containing protein" evidence="3">
    <location>
        <begin position="23"/>
        <end position="695"/>
    </location>
</feature>
<feature type="domain" description="Peptidase S1" evidence="4">
    <location>
        <begin position="30"/>
        <end position="283"/>
    </location>
</feature>
<evidence type="ECO:0000256" key="1">
    <source>
        <dbReference type="ARBA" id="ARBA00023157"/>
    </source>
</evidence>
<feature type="domain" description="Peptidase S1" evidence="4">
    <location>
        <begin position="390"/>
        <end position="631"/>
    </location>
</feature>
<dbReference type="SMART" id="SM00020">
    <property type="entry name" value="Tryp_SPc"/>
    <property type="match status" value="2"/>
</dbReference>
<feature type="signal peptide" evidence="3">
    <location>
        <begin position="1"/>
        <end position="22"/>
    </location>
</feature>
<dbReference type="EnsemblMetazoa" id="RPRC015053-RA">
    <property type="protein sequence ID" value="RPRC015053-PA"/>
    <property type="gene ID" value="RPRC015053"/>
</dbReference>
<accession>T1IFI4</accession>
<dbReference type="STRING" id="13249.T1IFI4"/>
<evidence type="ECO:0000313" key="6">
    <source>
        <dbReference type="Proteomes" id="UP000015103"/>
    </source>
</evidence>
<evidence type="ECO:0000256" key="2">
    <source>
        <dbReference type="SAM" id="MobiDB-lite"/>
    </source>
</evidence>
<dbReference type="GO" id="GO:0006508">
    <property type="term" value="P:proteolysis"/>
    <property type="evidence" value="ECO:0007669"/>
    <property type="project" value="InterPro"/>
</dbReference>
<dbReference type="eggNOG" id="KOG3627">
    <property type="taxonomic scope" value="Eukaryota"/>
</dbReference>
<keyword evidence="1" id="KW-1015">Disulfide bond</keyword>
<dbReference type="InterPro" id="IPR001254">
    <property type="entry name" value="Trypsin_dom"/>
</dbReference>
<organism evidence="5 6">
    <name type="scientific">Rhodnius prolixus</name>
    <name type="common">Triatomid bug</name>
    <dbReference type="NCBI Taxonomy" id="13249"/>
    <lineage>
        <taxon>Eukaryota</taxon>
        <taxon>Metazoa</taxon>
        <taxon>Ecdysozoa</taxon>
        <taxon>Arthropoda</taxon>
        <taxon>Hexapoda</taxon>
        <taxon>Insecta</taxon>
        <taxon>Pterygota</taxon>
        <taxon>Neoptera</taxon>
        <taxon>Paraneoptera</taxon>
        <taxon>Hemiptera</taxon>
        <taxon>Heteroptera</taxon>
        <taxon>Panheteroptera</taxon>
        <taxon>Cimicomorpha</taxon>
        <taxon>Reduviidae</taxon>
        <taxon>Triatominae</taxon>
        <taxon>Rhodnius</taxon>
    </lineage>
</organism>
<evidence type="ECO:0000256" key="3">
    <source>
        <dbReference type="SAM" id="SignalP"/>
    </source>
</evidence>
<dbReference type="PANTHER" id="PTHR24260:SF136">
    <property type="entry name" value="GH08193P-RELATED"/>
    <property type="match status" value="1"/>
</dbReference>
<protein>
    <recommendedName>
        <fullName evidence="4">Peptidase S1 domain-containing protein</fullName>
    </recommendedName>
</protein>
<keyword evidence="6" id="KW-1185">Reference proteome</keyword>
<dbReference type="PROSITE" id="PS50240">
    <property type="entry name" value="TRYPSIN_DOM"/>
    <property type="match status" value="2"/>
</dbReference>
<dbReference type="PANTHER" id="PTHR24260">
    <property type="match status" value="1"/>
</dbReference>
<proteinExistence type="predicted"/>
<feature type="region of interest" description="Disordered" evidence="2">
    <location>
        <begin position="357"/>
        <end position="376"/>
    </location>
</feature>
<evidence type="ECO:0000313" key="5">
    <source>
        <dbReference type="EnsemblMetazoa" id="RPRC015053-PA"/>
    </source>
</evidence>
<evidence type="ECO:0000259" key="4">
    <source>
        <dbReference type="PROSITE" id="PS50240"/>
    </source>
</evidence>
<feature type="compositionally biased region" description="Polar residues" evidence="2">
    <location>
        <begin position="358"/>
        <end position="369"/>
    </location>
</feature>
<dbReference type="InterPro" id="IPR043504">
    <property type="entry name" value="Peptidase_S1_PA_chymotrypsin"/>
</dbReference>
<dbReference type="InParanoid" id="T1IFI4"/>
<dbReference type="Gene3D" id="2.40.10.10">
    <property type="entry name" value="Trypsin-like serine proteases"/>
    <property type="match status" value="3"/>
</dbReference>
<name>T1IFI4_RHOPR</name>
<dbReference type="AlphaFoldDB" id="T1IFI4"/>
<sequence length="695" mass="77229">MFLDGLIKIVVVALLLAHYARAGNLTNKEMVGKVAKRGLDSELQKSITEALYVAAVIIPSKEDPTRRVCSGIFLHKYWVVTAASCFDRRNSRDRKAVVIFGVDDYTAETVNQVSSLQVWLHPEYPGPSGANDIALIKLRQSNNVQMDESKIAYRSGSDYIPAQYWHTYPQLKDVRKCVALGFDNNVRNNNTLLKLNIYDIDYNKWAGCGCKKNDGNLLCGKLPSWSPSCSVHKGGPLICKGMVYGIGSAAHQCGAIYTLCTLETYFTFTRLCAYFPWISNVYSSDVDLNRNLSLMSIGLVNPQLELETSTTIPSVRLVNPQLELETSTTVPSISLVSRQLELETSSAPCLELVGPQLEHQTSSKVPSSETDLDSSRSASNAANAMLNVKSKDGCPVEHINITQAPYIVAIQIRGQGKPAICSGFFIRNSWILTSAQCFDDAKIHETFVIIGANVYNDSSAYTLRPVKVILHNHYIRRDKSGKTFNDIALIQVDVPEEVLKHVAILEVDENEWLPINRPRECQAIGYGIRRTQLSVDRRLHVNYFTASHDHDGCGCHTSNRLYICGRIERNVAQYFGDSGGPLLCGGLAVGLANLVLECKISGSAKVAGNRAVYHRYLYLCAYFDWISLLIKDFSRTCKSKKSFVVLISRSSNLQPTADFSIMLCVIFVTMVIRKVILPVYHNYKLKGTAECSKVN</sequence>
<dbReference type="InterPro" id="IPR051333">
    <property type="entry name" value="CLIP_Serine_Protease"/>
</dbReference>
<dbReference type="PRINTS" id="PR00722">
    <property type="entry name" value="CHYMOTRYPSIN"/>
</dbReference>
<dbReference type="EMBL" id="ACPB03005795">
    <property type="status" value="NOT_ANNOTATED_CDS"/>
    <property type="molecule type" value="Genomic_DNA"/>
</dbReference>
<dbReference type="Pfam" id="PF00089">
    <property type="entry name" value="Trypsin"/>
    <property type="match status" value="2"/>
</dbReference>
<dbReference type="PROSITE" id="PS00135">
    <property type="entry name" value="TRYPSIN_SER"/>
    <property type="match status" value="1"/>
</dbReference>